<feature type="compositionally biased region" description="Low complexity" evidence="1">
    <location>
        <begin position="14"/>
        <end position="23"/>
    </location>
</feature>
<proteinExistence type="predicted"/>
<feature type="region of interest" description="Disordered" evidence="1">
    <location>
        <begin position="14"/>
        <end position="35"/>
    </location>
</feature>
<organism evidence="2 3">
    <name type="scientific">Arabidopsis thaliana x Arabidopsis arenosa</name>
    <dbReference type="NCBI Taxonomy" id="1240361"/>
    <lineage>
        <taxon>Eukaryota</taxon>
        <taxon>Viridiplantae</taxon>
        <taxon>Streptophyta</taxon>
        <taxon>Embryophyta</taxon>
        <taxon>Tracheophyta</taxon>
        <taxon>Spermatophyta</taxon>
        <taxon>Magnoliopsida</taxon>
        <taxon>eudicotyledons</taxon>
        <taxon>Gunneridae</taxon>
        <taxon>Pentapetalae</taxon>
        <taxon>rosids</taxon>
        <taxon>malvids</taxon>
        <taxon>Brassicales</taxon>
        <taxon>Brassicaceae</taxon>
        <taxon>Camelineae</taxon>
        <taxon>Arabidopsis</taxon>
    </lineage>
</organism>
<name>A0A8T2DZA8_9BRAS</name>
<dbReference type="Proteomes" id="UP000694240">
    <property type="component" value="Chromosome 4"/>
</dbReference>
<evidence type="ECO:0000313" key="2">
    <source>
        <dbReference type="EMBL" id="KAG7616599.1"/>
    </source>
</evidence>
<comment type="caution">
    <text evidence="2">The sequence shown here is derived from an EMBL/GenBank/DDBJ whole genome shotgun (WGS) entry which is preliminary data.</text>
</comment>
<protein>
    <submittedName>
        <fullName evidence="2">Uncharacterized protein</fullName>
    </submittedName>
</protein>
<evidence type="ECO:0000256" key="1">
    <source>
        <dbReference type="SAM" id="MobiDB-lite"/>
    </source>
</evidence>
<sequence>MTPLLTVSCVTSDTVDASTSSLDKTPSEEESPSNFKCSVSEAMEVSLVVVSTRSLDESPIGEENLSGFE</sequence>
<keyword evidence="3" id="KW-1185">Reference proteome</keyword>
<dbReference type="AlphaFoldDB" id="A0A8T2DZA8"/>
<dbReference type="EMBL" id="JAEFBK010000004">
    <property type="protein sequence ID" value="KAG7616599.1"/>
    <property type="molecule type" value="Genomic_DNA"/>
</dbReference>
<accession>A0A8T2DZA8</accession>
<gene>
    <name evidence="2" type="ORF">ISN45_At04g020560</name>
</gene>
<reference evidence="2 3" key="1">
    <citation type="submission" date="2020-12" db="EMBL/GenBank/DDBJ databases">
        <title>Concerted genomic and epigenomic changes stabilize Arabidopsis allopolyploids.</title>
        <authorList>
            <person name="Chen Z."/>
        </authorList>
    </citation>
    <scope>NUCLEOTIDE SEQUENCE [LARGE SCALE GENOMIC DNA]</scope>
    <source>
        <strain evidence="2">Allo738</strain>
        <tissue evidence="2">Leaf</tissue>
    </source>
</reference>
<evidence type="ECO:0000313" key="3">
    <source>
        <dbReference type="Proteomes" id="UP000694240"/>
    </source>
</evidence>